<feature type="domain" description="Terminase large subunit-like ATPase" evidence="1">
    <location>
        <begin position="2"/>
        <end position="175"/>
    </location>
</feature>
<dbReference type="EMBL" id="BARW01014470">
    <property type="protein sequence ID" value="GAI76108.1"/>
    <property type="molecule type" value="Genomic_DNA"/>
</dbReference>
<dbReference type="GO" id="GO:0004519">
    <property type="term" value="F:endonuclease activity"/>
    <property type="evidence" value="ECO:0007669"/>
    <property type="project" value="InterPro"/>
</dbReference>
<organism evidence="3">
    <name type="scientific">marine sediment metagenome</name>
    <dbReference type="NCBI Taxonomy" id="412755"/>
    <lineage>
        <taxon>unclassified sequences</taxon>
        <taxon>metagenomes</taxon>
        <taxon>ecological metagenomes</taxon>
    </lineage>
</organism>
<gene>
    <name evidence="3" type="ORF">S12H4_25640</name>
</gene>
<dbReference type="Gene3D" id="3.40.50.300">
    <property type="entry name" value="P-loop containing nucleotide triphosphate hydrolases"/>
    <property type="match status" value="1"/>
</dbReference>
<feature type="non-terminal residue" evidence="3">
    <location>
        <position position="1"/>
    </location>
</feature>
<dbReference type="Pfam" id="PF03354">
    <property type="entry name" value="TerL_ATPase"/>
    <property type="match status" value="1"/>
</dbReference>
<evidence type="ECO:0000259" key="2">
    <source>
        <dbReference type="Pfam" id="PF20441"/>
    </source>
</evidence>
<dbReference type="InterPro" id="IPR005021">
    <property type="entry name" value="Terminase_largesu-like"/>
</dbReference>
<dbReference type="AlphaFoldDB" id="X1R6D7"/>
<name>X1R6D7_9ZZZZ</name>
<protein>
    <recommendedName>
        <fullName evidence="4">Terminase large subunit</fullName>
    </recommendedName>
</protein>
<comment type="caution">
    <text evidence="3">The sequence shown here is derived from an EMBL/GenBank/DDBJ whole genome shotgun (WGS) entry which is preliminary data.</text>
</comment>
<dbReference type="PANTHER" id="PTHR41287:SF1">
    <property type="entry name" value="PROTEIN YMFN"/>
    <property type="match status" value="1"/>
</dbReference>
<dbReference type="Pfam" id="PF20441">
    <property type="entry name" value="TerL_nuclease"/>
    <property type="match status" value="1"/>
</dbReference>
<dbReference type="InterPro" id="IPR027417">
    <property type="entry name" value="P-loop_NTPase"/>
</dbReference>
<dbReference type="InterPro" id="IPR046462">
    <property type="entry name" value="TerL_nuclease"/>
</dbReference>
<reference evidence="3" key="1">
    <citation type="journal article" date="2014" name="Front. Microbiol.">
        <title>High frequency of phylogenetically diverse reductive dehalogenase-homologous genes in deep subseafloor sedimentary metagenomes.</title>
        <authorList>
            <person name="Kawai M."/>
            <person name="Futagami T."/>
            <person name="Toyoda A."/>
            <person name="Takaki Y."/>
            <person name="Nishi S."/>
            <person name="Hori S."/>
            <person name="Arai W."/>
            <person name="Tsubouchi T."/>
            <person name="Morono Y."/>
            <person name="Uchiyama I."/>
            <person name="Ito T."/>
            <person name="Fujiyama A."/>
            <person name="Inagaki F."/>
            <person name="Takami H."/>
        </authorList>
    </citation>
    <scope>NUCLEOTIDE SEQUENCE</scope>
    <source>
        <strain evidence="3">Expedition CK06-06</strain>
    </source>
</reference>
<evidence type="ECO:0008006" key="4">
    <source>
        <dbReference type="Google" id="ProtNLM"/>
    </source>
</evidence>
<proteinExistence type="predicted"/>
<feature type="domain" description="Terminase large subunit-like endonuclease" evidence="2">
    <location>
        <begin position="182"/>
        <end position="296"/>
    </location>
</feature>
<dbReference type="InterPro" id="IPR046461">
    <property type="entry name" value="TerL_ATPase"/>
</dbReference>
<accession>X1R6D7</accession>
<sequence>AWQEKIIRKIFGTVKKDGTRQYRTVYIEIPRKNGKTEMGAAIALYLLFGDGEKGAEIYSAAGDTDQAALVYDAASPMVQQSVALTGYSRILDSRKRIIYPANNSFYRVVSSEAKTKQGFNAHGVIFDELHVQPNRNLWDALTTSGGTRTQPLVIAITTAGYDRNSICWEQHDYAEKVIKGVIKDPSFYAVIYGADKDDDWEDEKVWYKANPALGEFRSIDEMRSLFKKAKEIPALQNTFKRLYLDIWTSQRTRWMEIEDWDATAGMVIEENLKGRPCVAGLDLSSVSDLSVVLLLFQIGKD</sequence>
<evidence type="ECO:0000313" key="3">
    <source>
        <dbReference type="EMBL" id="GAI76108.1"/>
    </source>
</evidence>
<evidence type="ECO:0000259" key="1">
    <source>
        <dbReference type="Pfam" id="PF03354"/>
    </source>
</evidence>
<dbReference type="PANTHER" id="PTHR41287">
    <property type="match status" value="1"/>
</dbReference>